<reference evidence="2" key="1">
    <citation type="submission" date="2014-03" db="EMBL/GenBank/DDBJ databases">
        <authorList>
            <person name="Aksoy S."/>
            <person name="Warren W."/>
            <person name="Wilson R.K."/>
        </authorList>
    </citation>
    <scope>NUCLEOTIDE SEQUENCE [LARGE SCALE GENOMIC DNA]</scope>
    <source>
        <strain evidence="2">IAEA</strain>
    </source>
</reference>
<evidence type="ECO:0000313" key="1">
    <source>
        <dbReference type="EnsemblMetazoa" id="GBRI009321-PA"/>
    </source>
</evidence>
<keyword evidence="2" id="KW-1185">Reference proteome</keyword>
<dbReference type="EnsemblMetazoa" id="GBRI009321-RA">
    <property type="protein sequence ID" value="GBRI009321-PA"/>
    <property type="gene ID" value="GBRI009321"/>
</dbReference>
<dbReference type="AlphaFoldDB" id="A0A1A9W7U6"/>
<dbReference type="VEuPathDB" id="VectorBase:GBRI009321"/>
<organism evidence="1 2">
    <name type="scientific">Glossina brevipalpis</name>
    <dbReference type="NCBI Taxonomy" id="37001"/>
    <lineage>
        <taxon>Eukaryota</taxon>
        <taxon>Metazoa</taxon>
        <taxon>Ecdysozoa</taxon>
        <taxon>Arthropoda</taxon>
        <taxon>Hexapoda</taxon>
        <taxon>Insecta</taxon>
        <taxon>Pterygota</taxon>
        <taxon>Neoptera</taxon>
        <taxon>Endopterygota</taxon>
        <taxon>Diptera</taxon>
        <taxon>Brachycera</taxon>
        <taxon>Muscomorpha</taxon>
        <taxon>Hippoboscoidea</taxon>
        <taxon>Glossinidae</taxon>
        <taxon>Glossina</taxon>
    </lineage>
</organism>
<name>A0A1A9W7U6_9MUSC</name>
<sequence length="109" mass="12413">MFHAIANDDNFEDDYVVLVVVVAIANGVLKCIKQDLTYAYVCVNTSITNYMYTESTPTEQKSNFVFINCVNCANRLFLKKFKHKNVSVQLNSVHLVKRCSGRLDIDNNN</sequence>
<evidence type="ECO:0000313" key="2">
    <source>
        <dbReference type="Proteomes" id="UP000091820"/>
    </source>
</evidence>
<accession>A0A1A9W7U6</accession>
<reference evidence="1" key="2">
    <citation type="submission" date="2020-05" db="UniProtKB">
        <authorList>
            <consortium name="EnsemblMetazoa"/>
        </authorList>
    </citation>
    <scope>IDENTIFICATION</scope>
    <source>
        <strain evidence="1">IAEA</strain>
    </source>
</reference>
<protein>
    <submittedName>
        <fullName evidence="1">Uncharacterized protein</fullName>
    </submittedName>
</protein>
<dbReference type="Proteomes" id="UP000091820">
    <property type="component" value="Unassembled WGS sequence"/>
</dbReference>
<proteinExistence type="predicted"/>